<feature type="transmembrane region" description="Helical" evidence="1">
    <location>
        <begin position="73"/>
        <end position="106"/>
    </location>
</feature>
<dbReference type="InterPro" id="IPR009936">
    <property type="entry name" value="DUF1468"/>
</dbReference>
<dbReference type="RefSeq" id="WP_062684743.1">
    <property type="nucleotide sequence ID" value="NZ_CADIJN010000049.1"/>
</dbReference>
<dbReference type="AlphaFoldDB" id="A0A6N0JVR6"/>
<dbReference type="Proteomes" id="UP000509782">
    <property type="component" value="Chromosome"/>
</dbReference>
<sequence>MNNQNFVRGAFMMAFALIFGVTSLKYQVGTFSRGGPGLFPLMASSALFAIGLITVIASLFTEPVPMSHSIKNISIIMLSLVGCAAISGAVNMVVGIIFLVFCASLAATSYSTLRNLKISGGLIAVAFAFKSFLGLNLPLL</sequence>
<organism evidence="3 4">
    <name type="scientific">Achromobacter denitrificans</name>
    <name type="common">Alcaligenes denitrificans</name>
    <dbReference type="NCBI Taxonomy" id="32002"/>
    <lineage>
        <taxon>Bacteria</taxon>
        <taxon>Pseudomonadati</taxon>
        <taxon>Pseudomonadota</taxon>
        <taxon>Betaproteobacteria</taxon>
        <taxon>Burkholderiales</taxon>
        <taxon>Alcaligenaceae</taxon>
        <taxon>Achromobacter</taxon>
    </lineage>
</organism>
<keyword evidence="1" id="KW-1133">Transmembrane helix</keyword>
<feature type="transmembrane region" description="Helical" evidence="1">
    <location>
        <begin position="118"/>
        <end position="139"/>
    </location>
</feature>
<keyword evidence="1" id="KW-0812">Transmembrane</keyword>
<dbReference type="GeneID" id="92846894"/>
<reference evidence="3 4" key="1">
    <citation type="submission" date="2020-05" db="EMBL/GenBank/DDBJ databases">
        <title>FDA dAtabase for Regulatory Grade micrObial Sequences (FDA-ARGOS): Supporting development and validation of Infectious Disease Dx tests.</title>
        <authorList>
            <person name="Sproer C."/>
            <person name="Gronow S."/>
            <person name="Severitt S."/>
            <person name="Schroder I."/>
            <person name="Tallon L."/>
            <person name="Sadzewicz L."/>
            <person name="Zhao X."/>
            <person name="Vavikolanu K."/>
            <person name="Mehta A."/>
            <person name="Aluvathingal J."/>
            <person name="Nadendla S."/>
            <person name="Myers T."/>
            <person name="Yan Y."/>
            <person name="Sichtig H."/>
        </authorList>
    </citation>
    <scope>NUCLEOTIDE SEQUENCE [LARGE SCALE GENOMIC DNA]</scope>
    <source>
        <strain evidence="3 4">FDAARGOS_787</strain>
    </source>
</reference>
<protein>
    <submittedName>
        <fullName evidence="3">Tripartite tricarboxylate transporter TctB family protein</fullName>
    </submittedName>
</protein>
<feature type="transmembrane region" description="Helical" evidence="1">
    <location>
        <begin position="38"/>
        <end position="61"/>
    </location>
</feature>
<dbReference type="Pfam" id="PF07331">
    <property type="entry name" value="TctB"/>
    <property type="match status" value="1"/>
</dbReference>
<evidence type="ECO:0000313" key="3">
    <source>
        <dbReference type="EMBL" id="QKQ51295.1"/>
    </source>
</evidence>
<dbReference type="EMBL" id="CP054569">
    <property type="protein sequence ID" value="QKQ51295.1"/>
    <property type="molecule type" value="Genomic_DNA"/>
</dbReference>
<keyword evidence="1" id="KW-0472">Membrane</keyword>
<evidence type="ECO:0000259" key="2">
    <source>
        <dbReference type="Pfam" id="PF07331"/>
    </source>
</evidence>
<evidence type="ECO:0000313" key="4">
    <source>
        <dbReference type="Proteomes" id="UP000509782"/>
    </source>
</evidence>
<proteinExistence type="predicted"/>
<accession>A0A6N0JVR6</accession>
<dbReference type="OrthoDB" id="8902299at2"/>
<gene>
    <name evidence="3" type="ORF">FOC81_14905</name>
</gene>
<evidence type="ECO:0000256" key="1">
    <source>
        <dbReference type="SAM" id="Phobius"/>
    </source>
</evidence>
<name>A0A6N0JVR6_ACHDE</name>
<feature type="transmembrane region" description="Helical" evidence="1">
    <location>
        <begin position="6"/>
        <end position="26"/>
    </location>
</feature>
<feature type="domain" description="DUF1468" evidence="2">
    <location>
        <begin position="8"/>
        <end position="138"/>
    </location>
</feature>